<evidence type="ECO:0000256" key="7">
    <source>
        <dbReference type="ARBA" id="ARBA00022833"/>
    </source>
</evidence>
<feature type="domain" description="Prenyltransferase alpha-alpha toroid" evidence="11">
    <location>
        <begin position="5"/>
        <end position="95"/>
    </location>
</feature>
<keyword evidence="6" id="KW-0677">Repeat</keyword>
<dbReference type="SUPFAM" id="SSF48239">
    <property type="entry name" value="Terpenoid cyclases/Protein prenyltransferases"/>
    <property type="match status" value="1"/>
</dbReference>
<dbReference type="PANTHER" id="PTHR11774:SF11">
    <property type="entry name" value="GERANYLGERANYL TRANSFERASE TYPE-2 SUBUNIT BETA"/>
    <property type="match status" value="1"/>
</dbReference>
<evidence type="ECO:0000256" key="4">
    <source>
        <dbReference type="ARBA" id="ARBA00022679"/>
    </source>
</evidence>
<dbReference type="PANTHER" id="PTHR11774">
    <property type="entry name" value="GERANYLGERANYL TRANSFERASE TYPE BETA SUBUNIT"/>
    <property type="match status" value="1"/>
</dbReference>
<gene>
    <name evidence="12" type="ORF">MKW98_026022</name>
</gene>
<keyword evidence="10" id="KW-0732">Signal</keyword>
<dbReference type="EMBL" id="JAJJMB010017069">
    <property type="protein sequence ID" value="KAI3842232.1"/>
    <property type="molecule type" value="Genomic_DNA"/>
</dbReference>
<protein>
    <recommendedName>
        <fullName evidence="8">Geranylgeranyl transferase type II subunit beta</fullName>
    </recommendedName>
    <alternativeName>
        <fullName evidence="9">Type II protein geranyl-geranyltransferase subunit beta</fullName>
    </alternativeName>
</protein>
<comment type="caution">
    <text evidence="12">The sequence shown here is derived from an EMBL/GenBank/DDBJ whole genome shotgun (WGS) entry which is preliminary data.</text>
</comment>
<dbReference type="GO" id="GO:0046872">
    <property type="term" value="F:metal ion binding"/>
    <property type="evidence" value="ECO:0007669"/>
    <property type="project" value="UniProtKB-KW"/>
</dbReference>
<dbReference type="Pfam" id="PF00432">
    <property type="entry name" value="Prenyltrans"/>
    <property type="match status" value="1"/>
</dbReference>
<feature type="chain" id="PRO_5042024027" description="Geranylgeranyl transferase type II subunit beta" evidence="10">
    <location>
        <begin position="20"/>
        <end position="106"/>
    </location>
</feature>
<keyword evidence="4" id="KW-0808">Transferase</keyword>
<evidence type="ECO:0000256" key="8">
    <source>
        <dbReference type="ARBA" id="ARBA00030816"/>
    </source>
</evidence>
<keyword evidence="13" id="KW-1185">Reference proteome</keyword>
<dbReference type="InterPro" id="IPR001330">
    <property type="entry name" value="Prenyltrans"/>
</dbReference>
<evidence type="ECO:0000256" key="5">
    <source>
        <dbReference type="ARBA" id="ARBA00022723"/>
    </source>
</evidence>
<name>A0AAD4RYH4_9MAGN</name>
<dbReference type="Gene3D" id="1.50.10.20">
    <property type="match status" value="1"/>
</dbReference>
<evidence type="ECO:0000256" key="10">
    <source>
        <dbReference type="SAM" id="SignalP"/>
    </source>
</evidence>
<evidence type="ECO:0000313" key="13">
    <source>
        <dbReference type="Proteomes" id="UP001202328"/>
    </source>
</evidence>
<comment type="cofactor">
    <cofactor evidence="1">
        <name>Zn(2+)</name>
        <dbReference type="ChEBI" id="CHEBI:29105"/>
    </cofactor>
</comment>
<dbReference type="Proteomes" id="UP001202328">
    <property type="component" value="Unassembled WGS sequence"/>
</dbReference>
<dbReference type="GO" id="GO:0005968">
    <property type="term" value="C:Rab-protein geranylgeranyltransferase complex"/>
    <property type="evidence" value="ECO:0007669"/>
    <property type="project" value="TreeGrafter"/>
</dbReference>
<evidence type="ECO:0000256" key="9">
    <source>
        <dbReference type="ARBA" id="ARBA00032766"/>
    </source>
</evidence>
<dbReference type="AlphaFoldDB" id="A0AAD4RYH4"/>
<sequence length="106" mass="11637">MIYMLSVVQVLALLDKLDVLDIDELPNYVAGLQNEDGSFAGDIWGEIDTRFSYIAISISLRVVLDKINVEKAAEYIVSCMILDGRFGCTPGGESDSQVNLHTHGET</sequence>
<organism evidence="12 13">
    <name type="scientific">Papaver atlanticum</name>
    <dbReference type="NCBI Taxonomy" id="357466"/>
    <lineage>
        <taxon>Eukaryota</taxon>
        <taxon>Viridiplantae</taxon>
        <taxon>Streptophyta</taxon>
        <taxon>Embryophyta</taxon>
        <taxon>Tracheophyta</taxon>
        <taxon>Spermatophyta</taxon>
        <taxon>Magnoliopsida</taxon>
        <taxon>Ranunculales</taxon>
        <taxon>Papaveraceae</taxon>
        <taxon>Papaveroideae</taxon>
        <taxon>Papaver</taxon>
    </lineage>
</organism>
<reference evidence="12" key="1">
    <citation type="submission" date="2022-04" db="EMBL/GenBank/DDBJ databases">
        <title>A functionally conserved STORR gene fusion in Papaver species that diverged 16.8 million years ago.</title>
        <authorList>
            <person name="Catania T."/>
        </authorList>
    </citation>
    <scope>NUCLEOTIDE SEQUENCE</scope>
    <source>
        <strain evidence="12">S-188037</strain>
    </source>
</reference>
<dbReference type="GO" id="GO:0004663">
    <property type="term" value="F:Rab geranylgeranyltransferase activity"/>
    <property type="evidence" value="ECO:0007669"/>
    <property type="project" value="TreeGrafter"/>
</dbReference>
<evidence type="ECO:0000313" key="12">
    <source>
        <dbReference type="EMBL" id="KAI3842232.1"/>
    </source>
</evidence>
<comment type="similarity">
    <text evidence="2">Belongs to the protein prenyltransferase subunit beta family.</text>
</comment>
<evidence type="ECO:0000256" key="1">
    <source>
        <dbReference type="ARBA" id="ARBA00001947"/>
    </source>
</evidence>
<evidence type="ECO:0000256" key="3">
    <source>
        <dbReference type="ARBA" id="ARBA00022602"/>
    </source>
</evidence>
<dbReference type="InterPro" id="IPR008930">
    <property type="entry name" value="Terpenoid_cyclase/PrenylTrfase"/>
</dbReference>
<feature type="signal peptide" evidence="10">
    <location>
        <begin position="1"/>
        <end position="19"/>
    </location>
</feature>
<keyword evidence="7" id="KW-0862">Zinc</keyword>
<evidence type="ECO:0000259" key="11">
    <source>
        <dbReference type="Pfam" id="PF00432"/>
    </source>
</evidence>
<keyword evidence="5" id="KW-0479">Metal-binding</keyword>
<accession>A0AAD4RYH4</accession>
<evidence type="ECO:0000256" key="6">
    <source>
        <dbReference type="ARBA" id="ARBA00022737"/>
    </source>
</evidence>
<evidence type="ECO:0000256" key="2">
    <source>
        <dbReference type="ARBA" id="ARBA00010497"/>
    </source>
</evidence>
<dbReference type="InterPro" id="IPR045089">
    <property type="entry name" value="PGGT1B-like"/>
</dbReference>
<keyword evidence="3" id="KW-0637">Prenyltransferase</keyword>
<proteinExistence type="inferred from homology"/>